<dbReference type="InterPro" id="IPR057744">
    <property type="entry name" value="OTAase-like"/>
</dbReference>
<dbReference type="CDD" id="cd01299">
    <property type="entry name" value="Met_dep_hydrolase_A"/>
    <property type="match status" value="1"/>
</dbReference>
<dbReference type="Proteomes" id="UP001317963">
    <property type="component" value="Chromosome"/>
</dbReference>
<dbReference type="EMBL" id="CP036501">
    <property type="protein sequence ID" value="UZP74652.1"/>
    <property type="molecule type" value="Genomic_DNA"/>
</dbReference>
<sequence>MLKRSLFICGIFVAPFTSAATIIHAGHLFDTESGKLLEKQSVIIESGRVTSVQSGFIESQGNEVIDLSASYVSPGFMDMHVHLDGELNPPASYSEEFFMNSADIALRSSVFAKRTLDAGFTTVRDLGAGDIQAIFALRDAIAKGLVDGPRIFAAGKAMATTGGHADPTNGIRADLRGDPGPKQGVINGPDDAYKAVRQRYKDGSDVVKLTVTGGVLSLAKSGDNPQFTDEELQAVVSAAKDYDFVVAVHAHGATGMKRAIRAGVDSVEHGTYMDEEAMRLMRKQGTWYVPTISAGKWVGDLAELDDKLPAVVRPKAAAIGPLIQDTFGEAYKAGVKIAFGTDAGVSPHGSNGREFRFMAEAGMPVMETIQAATVNAAKLLRVEDELGQIAPGFHADIVAFDSNPLEDVGVLERPSFVMKAGSVFRNDGA</sequence>
<dbReference type="InterPro" id="IPR051781">
    <property type="entry name" value="Metallo-dep_Hydrolase"/>
</dbReference>
<proteinExistence type="predicted"/>
<name>A0ABY6Q5X1_9GAMM</name>
<evidence type="ECO:0000313" key="3">
    <source>
        <dbReference type="EMBL" id="UZP74652.1"/>
    </source>
</evidence>
<dbReference type="RefSeq" id="WP_279241112.1">
    <property type="nucleotide sequence ID" value="NZ_CP036501.1"/>
</dbReference>
<evidence type="ECO:0000313" key="4">
    <source>
        <dbReference type="Proteomes" id="UP001317963"/>
    </source>
</evidence>
<dbReference type="Gene3D" id="2.30.40.10">
    <property type="entry name" value="Urease, subunit C, domain 1"/>
    <property type="match status" value="1"/>
</dbReference>
<feature type="signal peptide" evidence="1">
    <location>
        <begin position="1"/>
        <end position="19"/>
    </location>
</feature>
<feature type="domain" description="Amidohydrolase-related" evidence="2">
    <location>
        <begin position="71"/>
        <end position="421"/>
    </location>
</feature>
<keyword evidence="4" id="KW-1185">Reference proteome</keyword>
<evidence type="ECO:0000259" key="2">
    <source>
        <dbReference type="Pfam" id="PF01979"/>
    </source>
</evidence>
<dbReference type="InterPro" id="IPR006680">
    <property type="entry name" value="Amidohydro-rel"/>
</dbReference>
<dbReference type="PANTHER" id="PTHR43135">
    <property type="entry name" value="ALPHA-D-RIBOSE 1-METHYLPHOSPHONATE 5-TRIPHOSPHATE DIPHOSPHATASE"/>
    <property type="match status" value="1"/>
</dbReference>
<dbReference type="InterPro" id="IPR032466">
    <property type="entry name" value="Metal_Hydrolase"/>
</dbReference>
<dbReference type="SUPFAM" id="SSF51556">
    <property type="entry name" value="Metallo-dependent hydrolases"/>
    <property type="match status" value="1"/>
</dbReference>
<reference evidence="3 4" key="1">
    <citation type="submission" date="2019-02" db="EMBL/GenBank/DDBJ databases">
        <title>Halieaceae_genomes.</title>
        <authorList>
            <person name="Li S.-H."/>
        </authorList>
    </citation>
    <scope>NUCLEOTIDE SEQUENCE [LARGE SCALE GENOMIC DNA]</scope>
    <source>
        <strain evidence="3 4">JH123</strain>
    </source>
</reference>
<protein>
    <submittedName>
        <fullName evidence="3">Amidohydrolase family protein</fullName>
    </submittedName>
</protein>
<dbReference type="Gene3D" id="3.20.20.140">
    <property type="entry name" value="Metal-dependent hydrolases"/>
    <property type="match status" value="1"/>
</dbReference>
<dbReference type="SUPFAM" id="SSF51338">
    <property type="entry name" value="Composite domain of metallo-dependent hydrolases"/>
    <property type="match status" value="1"/>
</dbReference>
<dbReference type="InterPro" id="IPR011059">
    <property type="entry name" value="Metal-dep_hydrolase_composite"/>
</dbReference>
<feature type="chain" id="PRO_5046054628" evidence="1">
    <location>
        <begin position="20"/>
        <end position="429"/>
    </location>
</feature>
<gene>
    <name evidence="3" type="ORF">E0F26_07840</name>
</gene>
<evidence type="ECO:0000256" key="1">
    <source>
        <dbReference type="SAM" id="SignalP"/>
    </source>
</evidence>
<dbReference type="Pfam" id="PF01979">
    <property type="entry name" value="Amidohydro_1"/>
    <property type="match status" value="1"/>
</dbReference>
<dbReference type="PANTHER" id="PTHR43135:SF3">
    <property type="entry name" value="ALPHA-D-RIBOSE 1-METHYLPHOSPHONATE 5-TRIPHOSPHATE DIPHOSPHATASE"/>
    <property type="match status" value="1"/>
</dbReference>
<accession>A0ABY6Q5X1</accession>
<keyword evidence="1" id="KW-0732">Signal</keyword>
<organism evidence="3 4">
    <name type="scientific">Candidatus Paraluminiphilus aquimaris</name>
    <dbReference type="NCBI Taxonomy" id="2518994"/>
    <lineage>
        <taxon>Bacteria</taxon>
        <taxon>Pseudomonadati</taxon>
        <taxon>Pseudomonadota</taxon>
        <taxon>Gammaproteobacteria</taxon>
        <taxon>Cellvibrionales</taxon>
        <taxon>Halieaceae</taxon>
        <taxon>Candidatus Paraluminiphilus</taxon>
    </lineage>
</organism>